<evidence type="ECO:0008006" key="5">
    <source>
        <dbReference type="Google" id="ProtNLM"/>
    </source>
</evidence>
<comment type="similarity">
    <text evidence="3">Belongs to the arginase family.</text>
</comment>
<dbReference type="GO" id="GO:0046872">
    <property type="term" value="F:metal ion binding"/>
    <property type="evidence" value="ECO:0007669"/>
    <property type="project" value="UniProtKB-KW"/>
</dbReference>
<dbReference type="GO" id="GO:0008783">
    <property type="term" value="F:agmatinase activity"/>
    <property type="evidence" value="ECO:0007669"/>
    <property type="project" value="TreeGrafter"/>
</dbReference>
<name>A0A6J4J3I1_9BACT</name>
<keyword evidence="2" id="KW-0378">Hydrolase</keyword>
<dbReference type="PROSITE" id="PS51409">
    <property type="entry name" value="ARGINASE_2"/>
    <property type="match status" value="1"/>
</dbReference>
<dbReference type="InterPro" id="IPR006035">
    <property type="entry name" value="Ureohydrolase"/>
</dbReference>
<evidence type="ECO:0000256" key="2">
    <source>
        <dbReference type="ARBA" id="ARBA00022801"/>
    </source>
</evidence>
<protein>
    <recommendedName>
        <fullName evidence="5">Formimidoylglutamase</fullName>
    </recommendedName>
</protein>
<dbReference type="InterPro" id="IPR023696">
    <property type="entry name" value="Ureohydrolase_dom_sf"/>
</dbReference>
<evidence type="ECO:0000313" key="4">
    <source>
        <dbReference type="EMBL" id="CAA9266947.1"/>
    </source>
</evidence>
<accession>A0A6J4J3I1</accession>
<dbReference type="Gene3D" id="3.40.800.10">
    <property type="entry name" value="Ureohydrolase domain"/>
    <property type="match status" value="1"/>
</dbReference>
<dbReference type="Pfam" id="PF00491">
    <property type="entry name" value="Arginase"/>
    <property type="match status" value="1"/>
</dbReference>
<dbReference type="SUPFAM" id="SSF52768">
    <property type="entry name" value="Arginase/deacetylase"/>
    <property type="match status" value="1"/>
</dbReference>
<dbReference type="GO" id="GO:0033389">
    <property type="term" value="P:putrescine biosynthetic process from arginine, via agmatine"/>
    <property type="evidence" value="ECO:0007669"/>
    <property type="project" value="TreeGrafter"/>
</dbReference>
<organism evidence="4">
    <name type="scientific">uncultured Adhaeribacter sp</name>
    <dbReference type="NCBI Taxonomy" id="448109"/>
    <lineage>
        <taxon>Bacteria</taxon>
        <taxon>Pseudomonadati</taxon>
        <taxon>Bacteroidota</taxon>
        <taxon>Cytophagia</taxon>
        <taxon>Cytophagales</taxon>
        <taxon>Hymenobacteraceae</taxon>
        <taxon>Adhaeribacter</taxon>
        <taxon>environmental samples</taxon>
    </lineage>
</organism>
<dbReference type="AlphaFoldDB" id="A0A6J4J3I1"/>
<dbReference type="EMBL" id="CADCTJ010000806">
    <property type="protein sequence ID" value="CAA9266947.1"/>
    <property type="molecule type" value="Genomic_DNA"/>
</dbReference>
<evidence type="ECO:0000256" key="3">
    <source>
        <dbReference type="PROSITE-ProRule" id="PRU00742"/>
    </source>
</evidence>
<dbReference type="PANTHER" id="PTHR11358">
    <property type="entry name" value="ARGINASE/AGMATINASE"/>
    <property type="match status" value="1"/>
</dbReference>
<dbReference type="PANTHER" id="PTHR11358:SF26">
    <property type="entry name" value="GUANIDINO ACID HYDROLASE, MITOCHONDRIAL"/>
    <property type="match status" value="1"/>
</dbReference>
<gene>
    <name evidence="4" type="ORF">AVDCRST_MAG95-2570</name>
</gene>
<evidence type="ECO:0000256" key="1">
    <source>
        <dbReference type="ARBA" id="ARBA00022723"/>
    </source>
</evidence>
<proteinExistence type="inferred from homology"/>
<dbReference type="CDD" id="cd09988">
    <property type="entry name" value="Formimidoylglutamase"/>
    <property type="match status" value="1"/>
</dbReference>
<reference evidence="4" key="1">
    <citation type="submission" date="2020-02" db="EMBL/GenBank/DDBJ databases">
        <authorList>
            <person name="Meier V. D."/>
        </authorList>
    </citation>
    <scope>NUCLEOTIDE SEQUENCE</scope>
    <source>
        <strain evidence="4">AVDCRST_MAG95</strain>
    </source>
</reference>
<keyword evidence="1" id="KW-0479">Metal-binding</keyword>
<sequence>MGNFTNFDADYALPMNLAIFFAPIAEELRLPLDHPKSFGASLDLFVHKFPEWRAADIALIGVNETRGTGAETNTGIYPADEVRRKLYSLKKGTGRYKIADLGNLLPGITLEDTYLRLKEIVENLVSNQTLPLIIGGSHDLDYGQFLGYENLGKAINLVTVDSHIDMSEETNIPPHRQHLQHILLHETNYLFSLSQIACQSYFMEQEVAVTLEKLHFETVRLGQVHTNIQEVEPVIRQADMISFDIRALKHQDAPGYEPANPFGLTGEQACQLCWYAGLNDSLTSFGIYEYTPDLDVRHVTATTIAVMIWYLIEGFYHRKNEVDFTGNRFLKYAIAFHNNPNKMVFYKSKVSDKWWMEVEPLRAEKPARVVPCSYEDYLLAAKGEIPNRWILTQSRMG</sequence>